<sequence length="1026" mass="111204">MVFLRLSVKVFPRDQLASNSSSSWGRSLPFTRKSVNDDSSQVSAASASSKKPGIFLLVLEKPEDVTLGGLAGMIQDHWAKLHPDLEPLTIKKILDDTKEDLDLYPDLTVADVWVDYGKARADGLDQRGTVRVVQKPAAAAAPERFPSVDQDWDAAIVAYERQRDSKIKKEGIKRRFSPIQEEDELQSVHSVPSHRSSQSPWSVSPGHPGHDTQNQHRIHNGMSKEQRRRRDVPLSSVEVHSPTAQHDSAAVNGPTIAGTPPPRRDESEELGESPSPAERRRSSTRARSTPASATATSPNSNGRLEKVVRPRVPATRTITKMPDDAEPAELSQQSDEAPAVSEQKDKEQIEESSNEASESESAEDKNVTPPPKPAVKRTSVGPKPESHLSALAKSTSKSPQQKPADHAIPISSAEESEDSDDDSDDSDEESDKESDKNETAKSPAKPVTVENPEDKPAQNEDDDRPEESSSSSSPSSDSSSSESGDNEERAAEDTIAETQVTANRTQEADKDGDVQMEGSQTNVLPQASQMNGASGEIRSLKRKQSPEGPVSVKETRINQAHPSTRQQAKFNSPSVVISSQHTEDQSKSKSPIGSAEIPLPPQLVSPRRRHERVPSFSSPARRRASISKDREQSPNPTKGLGLGITASPPSKQLMRNIEQDMHTAEPARNGFGSGFGGPLLPSSVPTAADSVDMTPGAKQTPALDRTKKLHSAIRGKDSPSERGERRSVSFQEGDNVFLTSDPALPTTSTPRATTTKSQPAKPPTAANKIIASGTQSGSDPRGTPKDKEAQKRPTSAEPPKQTANGTRGNATKAASKGKAAQKTPASKSPQGTPSSSQSHTVYPPGFSVESISKISAQIEQDTQEKHELEERLKASNADPQVLILATEMLGLINNLETKKRQGNKRMGVWRTKLDQMRKQLKACEEKKRQQDENPKQSVARTPRPTLKGLLSSQRQEMAAKTAKSRPEPKPAPPPRGDVYDVPSSSESESSDSDSDSDSDESESDQGDILPDGSHEKLRKPWSQRNK</sequence>
<protein>
    <recommendedName>
        <fullName evidence="2">Nucleolar protein Dnt1-like N-terminal domain-containing protein</fullName>
    </recommendedName>
</protein>
<feature type="compositionally biased region" description="Acidic residues" evidence="1">
    <location>
        <begin position="988"/>
        <end position="1005"/>
    </location>
</feature>
<dbReference type="GeneID" id="34581479"/>
<feature type="compositionally biased region" description="Basic and acidic residues" evidence="1">
    <location>
        <begin position="714"/>
        <end position="727"/>
    </location>
</feature>
<feature type="region of interest" description="Disordered" evidence="1">
    <location>
        <begin position="898"/>
        <end position="1026"/>
    </location>
</feature>
<dbReference type="Pfam" id="PF10407">
    <property type="entry name" value="Cytokin_check_N"/>
    <property type="match status" value="1"/>
</dbReference>
<evidence type="ECO:0000313" key="3">
    <source>
        <dbReference type="EMBL" id="OGE47979.1"/>
    </source>
</evidence>
<feature type="compositionally biased region" description="Low complexity" evidence="1">
    <location>
        <begin position="742"/>
        <end position="755"/>
    </location>
</feature>
<proteinExistence type="predicted"/>
<feature type="compositionally biased region" description="Polar residues" evidence="1">
    <location>
        <begin position="849"/>
        <end position="860"/>
    </location>
</feature>
<feature type="compositionally biased region" description="Low complexity" evidence="1">
    <location>
        <begin position="285"/>
        <end position="298"/>
    </location>
</feature>
<feature type="compositionally biased region" description="Acidic residues" evidence="1">
    <location>
        <begin position="350"/>
        <end position="361"/>
    </location>
</feature>
<evidence type="ECO:0000313" key="4">
    <source>
        <dbReference type="Proteomes" id="UP000177622"/>
    </source>
</evidence>
<feature type="compositionally biased region" description="Polar residues" evidence="1">
    <location>
        <begin position="557"/>
        <end position="580"/>
    </location>
</feature>
<feature type="compositionally biased region" description="Polar residues" evidence="1">
    <location>
        <begin position="187"/>
        <end position="202"/>
    </location>
</feature>
<gene>
    <name evidence="3" type="ORF">PENARI_c034G10640</name>
</gene>
<dbReference type="InterPro" id="IPR018844">
    <property type="entry name" value="Dnt1-like_N"/>
</dbReference>
<organism evidence="3 4">
    <name type="scientific">Penicillium arizonense</name>
    <dbReference type="NCBI Taxonomy" id="1835702"/>
    <lineage>
        <taxon>Eukaryota</taxon>
        <taxon>Fungi</taxon>
        <taxon>Dikarya</taxon>
        <taxon>Ascomycota</taxon>
        <taxon>Pezizomycotina</taxon>
        <taxon>Eurotiomycetes</taxon>
        <taxon>Eurotiomycetidae</taxon>
        <taxon>Eurotiales</taxon>
        <taxon>Aspergillaceae</taxon>
        <taxon>Penicillium</taxon>
    </lineage>
</organism>
<dbReference type="RefSeq" id="XP_022483436.1">
    <property type="nucleotide sequence ID" value="XM_022636745.1"/>
</dbReference>
<feature type="compositionally biased region" description="Polar residues" evidence="1">
    <location>
        <begin position="496"/>
        <end position="505"/>
    </location>
</feature>
<evidence type="ECO:0000256" key="1">
    <source>
        <dbReference type="SAM" id="MobiDB-lite"/>
    </source>
</evidence>
<feature type="compositionally biased region" description="Acidic residues" evidence="1">
    <location>
        <begin position="414"/>
        <end position="432"/>
    </location>
</feature>
<feature type="region of interest" description="Disordered" evidence="1">
    <location>
        <begin position="172"/>
        <end position="879"/>
    </location>
</feature>
<feature type="compositionally biased region" description="Polar residues" evidence="1">
    <location>
        <begin position="517"/>
        <end position="532"/>
    </location>
</feature>
<dbReference type="AlphaFoldDB" id="A0A1F5L4X8"/>
<feature type="compositionally biased region" description="Polar residues" evidence="1">
    <location>
        <begin position="823"/>
        <end position="840"/>
    </location>
</feature>
<feature type="compositionally biased region" description="Polar residues" evidence="1">
    <location>
        <begin position="392"/>
        <end position="401"/>
    </location>
</feature>
<dbReference type="Proteomes" id="UP000177622">
    <property type="component" value="Unassembled WGS sequence"/>
</dbReference>
<keyword evidence="4" id="KW-1185">Reference proteome</keyword>
<feature type="domain" description="Nucleolar protein Dnt1-like N-terminal" evidence="2">
    <location>
        <begin position="57"/>
        <end position="114"/>
    </location>
</feature>
<evidence type="ECO:0000259" key="2">
    <source>
        <dbReference type="Pfam" id="PF10407"/>
    </source>
</evidence>
<dbReference type="STRING" id="1835702.A0A1F5L4X8"/>
<feature type="compositionally biased region" description="Basic and acidic residues" evidence="1">
    <location>
        <begin position="782"/>
        <end position="791"/>
    </location>
</feature>
<comment type="caution">
    <text evidence="3">The sequence shown here is derived from an EMBL/GenBank/DDBJ whole genome shotgun (WGS) entry which is preliminary data.</text>
</comment>
<feature type="compositionally biased region" description="Basic and acidic residues" evidence="1">
    <location>
        <begin position="862"/>
        <end position="873"/>
    </location>
</feature>
<feature type="compositionally biased region" description="Low complexity" evidence="1">
    <location>
        <begin position="468"/>
        <end position="483"/>
    </location>
</feature>
<name>A0A1F5L4X8_PENAI</name>
<dbReference type="OrthoDB" id="4227586at2759"/>
<accession>A0A1F5L4X8</accession>
<feature type="compositionally biased region" description="Basic and acidic residues" evidence="1">
    <location>
        <begin position="911"/>
        <end position="934"/>
    </location>
</feature>
<feature type="compositionally biased region" description="Basic residues" evidence="1">
    <location>
        <begin position="1016"/>
        <end position="1026"/>
    </location>
</feature>
<dbReference type="EMBL" id="LXJU01000034">
    <property type="protein sequence ID" value="OGE47979.1"/>
    <property type="molecule type" value="Genomic_DNA"/>
</dbReference>
<reference evidence="3 4" key="1">
    <citation type="journal article" date="2016" name="Sci. Rep.">
        <title>Penicillium arizonense, a new, genome sequenced fungal species, reveals a high chemical diversity in secreted metabolites.</title>
        <authorList>
            <person name="Grijseels S."/>
            <person name="Nielsen J.C."/>
            <person name="Randelovic M."/>
            <person name="Nielsen J."/>
            <person name="Nielsen K.F."/>
            <person name="Workman M."/>
            <person name="Frisvad J.C."/>
        </authorList>
    </citation>
    <scope>NUCLEOTIDE SEQUENCE [LARGE SCALE GENOMIC DNA]</scope>
    <source>
        <strain evidence="3 4">CBS 141311</strain>
    </source>
</reference>